<dbReference type="InterPro" id="IPR001645">
    <property type="entry name" value="Folylpolyglutamate_synth"/>
</dbReference>
<evidence type="ECO:0000256" key="6">
    <source>
        <dbReference type="ARBA" id="ARBA00022741"/>
    </source>
</evidence>
<evidence type="ECO:0000256" key="9">
    <source>
        <dbReference type="ARBA" id="ARBA00030592"/>
    </source>
</evidence>
<dbReference type="PROSITE" id="PS01012">
    <property type="entry name" value="FOLYLPOLYGLU_SYNT_2"/>
    <property type="match status" value="1"/>
</dbReference>
<dbReference type="FunFam" id="3.40.1190.10:FF:000011">
    <property type="entry name" value="Folylpolyglutamate synthase/dihydrofolate synthase"/>
    <property type="match status" value="1"/>
</dbReference>
<evidence type="ECO:0000256" key="2">
    <source>
        <dbReference type="ARBA" id="ARBA00008276"/>
    </source>
</evidence>
<feature type="domain" description="Mur ligase central" evidence="13">
    <location>
        <begin position="44"/>
        <end position="271"/>
    </location>
</feature>
<dbReference type="Gene3D" id="3.90.190.20">
    <property type="entry name" value="Mur ligase, C-terminal domain"/>
    <property type="match status" value="1"/>
</dbReference>
<dbReference type="Pfam" id="PF02875">
    <property type="entry name" value="Mur_ligase_C"/>
    <property type="match status" value="1"/>
</dbReference>
<dbReference type="Pfam" id="PF08245">
    <property type="entry name" value="Mur_ligase_M"/>
    <property type="match status" value="1"/>
</dbReference>
<dbReference type="PANTHER" id="PTHR11136">
    <property type="entry name" value="FOLYLPOLYGLUTAMATE SYNTHASE-RELATED"/>
    <property type="match status" value="1"/>
</dbReference>
<proteinExistence type="inferred from homology"/>
<dbReference type="OrthoDB" id="9809356at2"/>
<keyword evidence="8" id="KW-0460">Magnesium</keyword>
<reference evidence="14 15" key="1">
    <citation type="submission" date="2017-04" db="EMBL/GenBank/DDBJ databases">
        <authorList>
            <person name="Afonso C.L."/>
            <person name="Miller P.J."/>
            <person name="Scott M.A."/>
            <person name="Spackman E."/>
            <person name="Goraichik I."/>
            <person name="Dimitrov K.M."/>
            <person name="Suarez D.L."/>
            <person name="Swayne D.E."/>
        </authorList>
    </citation>
    <scope>NUCLEOTIDE SEQUENCE [LARGE SCALE GENOMIC DNA]</scope>
    <source>
        <strain evidence="14 15">DSM 12555</strain>
    </source>
</reference>
<comment type="similarity">
    <text evidence="2 11">Belongs to the folylpolyglutamate synthase family.</text>
</comment>
<evidence type="ECO:0000313" key="14">
    <source>
        <dbReference type="EMBL" id="SMC20772.1"/>
    </source>
</evidence>
<keyword evidence="5" id="KW-0479">Metal-binding</keyword>
<dbReference type="InterPro" id="IPR036565">
    <property type="entry name" value="Mur-like_cat_sf"/>
</dbReference>
<keyword evidence="6 11" id="KW-0547">Nucleotide-binding</keyword>
<accession>A0A1W1X9Z6</accession>
<dbReference type="AlphaFoldDB" id="A0A1W1X9Z6"/>
<evidence type="ECO:0000256" key="3">
    <source>
        <dbReference type="ARBA" id="ARBA00013025"/>
    </source>
</evidence>
<dbReference type="Proteomes" id="UP000192468">
    <property type="component" value="Unassembled WGS sequence"/>
</dbReference>
<dbReference type="SUPFAM" id="SSF53623">
    <property type="entry name" value="MurD-like peptide ligases, catalytic domain"/>
    <property type="match status" value="1"/>
</dbReference>
<dbReference type="EMBL" id="FWXH01000003">
    <property type="protein sequence ID" value="SMC20772.1"/>
    <property type="molecule type" value="Genomic_DNA"/>
</dbReference>
<comment type="catalytic activity">
    <reaction evidence="10">
        <text>(6S)-5,6,7,8-tetrahydrofolyl-(gamma-L-Glu)(n) + L-glutamate + ATP = (6S)-5,6,7,8-tetrahydrofolyl-(gamma-L-Glu)(n+1) + ADP + phosphate + H(+)</text>
        <dbReference type="Rhea" id="RHEA:10580"/>
        <dbReference type="Rhea" id="RHEA-COMP:14738"/>
        <dbReference type="Rhea" id="RHEA-COMP:14740"/>
        <dbReference type="ChEBI" id="CHEBI:15378"/>
        <dbReference type="ChEBI" id="CHEBI:29985"/>
        <dbReference type="ChEBI" id="CHEBI:30616"/>
        <dbReference type="ChEBI" id="CHEBI:43474"/>
        <dbReference type="ChEBI" id="CHEBI:141005"/>
        <dbReference type="ChEBI" id="CHEBI:456216"/>
        <dbReference type="EC" id="6.3.2.17"/>
    </reaction>
</comment>
<evidence type="ECO:0000259" key="13">
    <source>
        <dbReference type="Pfam" id="PF08245"/>
    </source>
</evidence>
<dbReference type="SUPFAM" id="SSF53244">
    <property type="entry name" value="MurD-like peptide ligases, peptide-binding domain"/>
    <property type="match status" value="1"/>
</dbReference>
<evidence type="ECO:0000256" key="11">
    <source>
        <dbReference type="PIRNR" id="PIRNR001563"/>
    </source>
</evidence>
<dbReference type="InterPro" id="IPR036615">
    <property type="entry name" value="Mur_ligase_C_dom_sf"/>
</dbReference>
<gene>
    <name evidence="14" type="ORF">SAMN02745134_01088</name>
</gene>
<evidence type="ECO:0000256" key="1">
    <source>
        <dbReference type="ARBA" id="ARBA00001946"/>
    </source>
</evidence>
<keyword evidence="7 11" id="KW-0067">ATP-binding</keyword>
<evidence type="ECO:0000256" key="4">
    <source>
        <dbReference type="ARBA" id="ARBA00022598"/>
    </source>
</evidence>
<evidence type="ECO:0000313" key="15">
    <source>
        <dbReference type="Proteomes" id="UP000192468"/>
    </source>
</evidence>
<evidence type="ECO:0000259" key="12">
    <source>
        <dbReference type="Pfam" id="PF02875"/>
    </source>
</evidence>
<dbReference type="NCBIfam" id="TIGR01499">
    <property type="entry name" value="folC"/>
    <property type="match status" value="1"/>
</dbReference>
<evidence type="ECO:0000256" key="5">
    <source>
        <dbReference type="ARBA" id="ARBA00022723"/>
    </source>
</evidence>
<evidence type="ECO:0000256" key="7">
    <source>
        <dbReference type="ARBA" id="ARBA00022840"/>
    </source>
</evidence>
<dbReference type="EC" id="6.3.2.17" evidence="3"/>
<dbReference type="PIRSF" id="PIRSF001563">
    <property type="entry name" value="Folylpolyglu_synth"/>
    <property type="match status" value="1"/>
</dbReference>
<sequence length="431" mass="48442">MNYNETMEYIKNTAKFGSNYGLSRTQKILEFLGNPEKKLKCIHIAGTNGKGSTTVMIAEILKNAGYKIGMYTSPFLLEFEERIQVNGKNIPKEDLCQVVSELSKAVEKVVALGYEHPTEFEIITCAAFLYFYKKAVDFVVLEVGLGGRLDSTNVVDPLLCVITSISYDHMNILGNTLKEIASEKAGIIKESKAVILYPQNPESEEVIENTCKEKKCTLIKVNKDSASFIKVYEEDSKYFQCVDIKTETDTYHIKLALLGDYQLLNCSTAIHCIEQLMKLGVKVTKENIENALRGVKWIGRLEVLQNKPTVVIDGAHNIDGIRNLSKSITKYFKYNKLILILGILADKEVEKMVELIAKKAEKIITVTPHSDRAELAKDLEVVVKKFNLNCESTDDYKMAISKAKGYCKDDDLLLIAGSLYMIGDMRKILTH</sequence>
<dbReference type="STRING" id="1121291.SAMN02745134_01088"/>
<comment type="cofactor">
    <cofactor evidence="1">
        <name>Mg(2+)</name>
        <dbReference type="ChEBI" id="CHEBI:18420"/>
    </cofactor>
</comment>
<dbReference type="GO" id="GO:0005524">
    <property type="term" value="F:ATP binding"/>
    <property type="evidence" value="ECO:0007669"/>
    <property type="project" value="UniProtKB-KW"/>
</dbReference>
<dbReference type="Gene3D" id="3.40.1190.10">
    <property type="entry name" value="Mur-like, catalytic domain"/>
    <property type="match status" value="1"/>
</dbReference>
<feature type="domain" description="Mur ligase C-terminal" evidence="12">
    <location>
        <begin position="299"/>
        <end position="418"/>
    </location>
</feature>
<organism evidence="14 15">
    <name type="scientific">Clostridium acidisoli DSM 12555</name>
    <dbReference type="NCBI Taxonomy" id="1121291"/>
    <lineage>
        <taxon>Bacteria</taxon>
        <taxon>Bacillati</taxon>
        <taxon>Bacillota</taxon>
        <taxon>Clostridia</taxon>
        <taxon>Eubacteriales</taxon>
        <taxon>Clostridiaceae</taxon>
        <taxon>Clostridium</taxon>
    </lineage>
</organism>
<protein>
    <recommendedName>
        <fullName evidence="3">tetrahydrofolate synthase</fullName>
        <ecNumber evidence="3">6.3.2.17</ecNumber>
    </recommendedName>
    <alternativeName>
        <fullName evidence="9">Tetrahydrofolylpolyglutamate synthase</fullName>
    </alternativeName>
</protein>
<dbReference type="InterPro" id="IPR018109">
    <property type="entry name" value="Folylpolyglutamate_synth_CS"/>
</dbReference>
<evidence type="ECO:0000256" key="10">
    <source>
        <dbReference type="ARBA" id="ARBA00047493"/>
    </source>
</evidence>
<dbReference type="GO" id="GO:0005737">
    <property type="term" value="C:cytoplasm"/>
    <property type="evidence" value="ECO:0007669"/>
    <property type="project" value="TreeGrafter"/>
</dbReference>
<dbReference type="InterPro" id="IPR004101">
    <property type="entry name" value="Mur_ligase_C"/>
</dbReference>
<dbReference type="InterPro" id="IPR013221">
    <property type="entry name" value="Mur_ligase_cen"/>
</dbReference>
<dbReference type="GO" id="GO:0046872">
    <property type="term" value="F:metal ion binding"/>
    <property type="evidence" value="ECO:0007669"/>
    <property type="project" value="UniProtKB-KW"/>
</dbReference>
<dbReference type="RefSeq" id="WP_084114493.1">
    <property type="nucleotide sequence ID" value="NZ_FWXH01000003.1"/>
</dbReference>
<name>A0A1W1X9Z6_9CLOT</name>
<dbReference type="GO" id="GO:0004326">
    <property type="term" value="F:tetrahydrofolylpolyglutamate synthase activity"/>
    <property type="evidence" value="ECO:0007669"/>
    <property type="project" value="UniProtKB-EC"/>
</dbReference>
<keyword evidence="15" id="KW-1185">Reference proteome</keyword>
<keyword evidence="4 11" id="KW-0436">Ligase</keyword>
<dbReference type="GO" id="GO:0008841">
    <property type="term" value="F:dihydrofolate synthase activity"/>
    <property type="evidence" value="ECO:0007669"/>
    <property type="project" value="TreeGrafter"/>
</dbReference>
<dbReference type="PANTHER" id="PTHR11136:SF0">
    <property type="entry name" value="DIHYDROFOLATE SYNTHETASE-RELATED"/>
    <property type="match status" value="1"/>
</dbReference>
<evidence type="ECO:0000256" key="8">
    <source>
        <dbReference type="ARBA" id="ARBA00022842"/>
    </source>
</evidence>